<evidence type="ECO:0000256" key="11">
    <source>
        <dbReference type="ARBA" id="ARBA00022842"/>
    </source>
</evidence>
<reference evidence="19 20" key="1">
    <citation type="submission" date="2016-07" db="EMBL/GenBank/DDBJ databases">
        <title>Draft genome of the white-rot fungus Obba rivulosa 3A-2.</title>
        <authorList>
            <consortium name="DOE Joint Genome Institute"/>
            <person name="Miettinen O."/>
            <person name="Riley R."/>
            <person name="Acob R."/>
            <person name="Barry K."/>
            <person name="Cullen D."/>
            <person name="De Vries R."/>
            <person name="Hainaut M."/>
            <person name="Hatakka A."/>
            <person name="Henrissat B."/>
            <person name="Hilden K."/>
            <person name="Kuo R."/>
            <person name="Labutti K."/>
            <person name="Lipzen A."/>
            <person name="Makela M.R."/>
            <person name="Sandor L."/>
            <person name="Spatafora J.W."/>
            <person name="Grigoriev I.V."/>
            <person name="Hibbett D.S."/>
        </authorList>
    </citation>
    <scope>NUCLEOTIDE SEQUENCE [LARGE SCALE GENOMIC DNA]</scope>
    <source>
        <strain evidence="19 20">3A-2</strain>
    </source>
</reference>
<dbReference type="GO" id="GO:0000287">
    <property type="term" value="F:magnesium ion binding"/>
    <property type="evidence" value="ECO:0007669"/>
    <property type="project" value="InterPro"/>
</dbReference>
<dbReference type="GO" id="GO:0009229">
    <property type="term" value="P:thiamine diphosphate biosynthetic process"/>
    <property type="evidence" value="ECO:0007669"/>
    <property type="project" value="UniProtKB-UniPathway"/>
</dbReference>
<dbReference type="CDD" id="cd01170">
    <property type="entry name" value="THZ_kinase"/>
    <property type="match status" value="1"/>
</dbReference>
<evidence type="ECO:0000256" key="14">
    <source>
        <dbReference type="ARBA" id="ARBA00047851"/>
    </source>
</evidence>
<comment type="catalytic activity">
    <reaction evidence="13">
        <text>4-methyl-5-(2-phosphooxyethyl)-thiazole + 4-amino-2-methyl-5-(diphosphooxymethyl)pyrimidine + H(+) = thiamine phosphate + diphosphate</text>
        <dbReference type="Rhea" id="RHEA:22328"/>
        <dbReference type="ChEBI" id="CHEBI:15378"/>
        <dbReference type="ChEBI" id="CHEBI:33019"/>
        <dbReference type="ChEBI" id="CHEBI:37575"/>
        <dbReference type="ChEBI" id="CHEBI:57841"/>
        <dbReference type="ChEBI" id="CHEBI:58296"/>
        <dbReference type="EC" id="2.5.1.3"/>
    </reaction>
</comment>
<evidence type="ECO:0000256" key="5">
    <source>
        <dbReference type="ARBA" id="ARBA00005165"/>
    </source>
</evidence>
<dbReference type="Gene3D" id="3.40.1190.20">
    <property type="match status" value="1"/>
</dbReference>
<evidence type="ECO:0000256" key="10">
    <source>
        <dbReference type="ARBA" id="ARBA00022840"/>
    </source>
</evidence>
<feature type="non-terminal residue" evidence="19">
    <location>
        <position position="1"/>
    </location>
</feature>
<dbReference type="EMBL" id="KV722359">
    <property type="protein sequence ID" value="OCH93095.1"/>
    <property type="molecule type" value="Genomic_DNA"/>
</dbReference>
<protein>
    <submittedName>
        <fullName evidence="19">TMP-TENI-domain-containing protein</fullName>
    </submittedName>
</protein>
<keyword evidence="11" id="KW-0460">Magnesium</keyword>
<dbReference type="GO" id="GO:0005737">
    <property type="term" value="C:cytoplasm"/>
    <property type="evidence" value="ECO:0007669"/>
    <property type="project" value="TreeGrafter"/>
</dbReference>
<comment type="similarity">
    <text evidence="16">In the C-terminal section; belongs to the Thz kinase family.</text>
</comment>
<evidence type="ECO:0000256" key="4">
    <source>
        <dbReference type="ARBA" id="ARBA00004868"/>
    </source>
</evidence>
<comment type="cofactor">
    <cofactor evidence="2">
        <name>Mg(2+)</name>
        <dbReference type="ChEBI" id="CHEBI:18420"/>
    </cofactor>
</comment>
<dbReference type="Pfam" id="PF02581">
    <property type="entry name" value="TMP-TENI"/>
    <property type="match status" value="1"/>
</dbReference>
<dbReference type="GO" id="GO:0004417">
    <property type="term" value="F:hydroxyethylthiazole kinase activity"/>
    <property type="evidence" value="ECO:0007669"/>
    <property type="project" value="UniProtKB-EC"/>
</dbReference>
<dbReference type="GO" id="GO:0005524">
    <property type="term" value="F:ATP binding"/>
    <property type="evidence" value="ECO:0007669"/>
    <property type="project" value="UniProtKB-KW"/>
</dbReference>
<dbReference type="NCBIfam" id="TIGR00694">
    <property type="entry name" value="thiM"/>
    <property type="match status" value="1"/>
</dbReference>
<dbReference type="GO" id="GO:0009228">
    <property type="term" value="P:thiamine biosynthetic process"/>
    <property type="evidence" value="ECO:0007669"/>
    <property type="project" value="UniProtKB-KW"/>
</dbReference>
<evidence type="ECO:0000256" key="6">
    <source>
        <dbReference type="ARBA" id="ARBA00022679"/>
    </source>
</evidence>
<dbReference type="PRINTS" id="PR01099">
    <property type="entry name" value="HYETHTZKNASE"/>
</dbReference>
<dbReference type="InterPro" id="IPR029056">
    <property type="entry name" value="Ribokinase-like"/>
</dbReference>
<dbReference type="SUPFAM" id="SSF51391">
    <property type="entry name" value="Thiamin phosphate synthase"/>
    <property type="match status" value="1"/>
</dbReference>
<evidence type="ECO:0000259" key="18">
    <source>
        <dbReference type="Pfam" id="PF02581"/>
    </source>
</evidence>
<evidence type="ECO:0000256" key="8">
    <source>
        <dbReference type="ARBA" id="ARBA00022741"/>
    </source>
</evidence>
<dbReference type="InterPro" id="IPR000417">
    <property type="entry name" value="Hyethyz_kinase"/>
</dbReference>
<dbReference type="AlphaFoldDB" id="A0A8E2B3C4"/>
<dbReference type="SUPFAM" id="SSF53613">
    <property type="entry name" value="Ribokinase-like"/>
    <property type="match status" value="1"/>
</dbReference>
<proteinExistence type="inferred from homology"/>
<keyword evidence="12" id="KW-0784">Thiamine biosynthesis</keyword>
<keyword evidence="7" id="KW-0479">Metal-binding</keyword>
<name>A0A8E2B3C4_9APHY</name>
<keyword evidence="10" id="KW-0067">ATP-binding</keyword>
<evidence type="ECO:0000256" key="16">
    <source>
        <dbReference type="ARBA" id="ARBA00061146"/>
    </source>
</evidence>
<organism evidence="19 20">
    <name type="scientific">Obba rivulosa</name>
    <dbReference type="NCBI Taxonomy" id="1052685"/>
    <lineage>
        <taxon>Eukaryota</taxon>
        <taxon>Fungi</taxon>
        <taxon>Dikarya</taxon>
        <taxon>Basidiomycota</taxon>
        <taxon>Agaricomycotina</taxon>
        <taxon>Agaricomycetes</taxon>
        <taxon>Polyporales</taxon>
        <taxon>Gelatoporiaceae</taxon>
        <taxon>Obba</taxon>
    </lineage>
</organism>
<comment type="function">
    <text evidence="3">Condenses 4-methyl-5-(beta-hydroxyethyl)thiazole monophosphate (THZ-P) and 2-methyl-4-amino-5-hydroxymethyl pyrimidine pyrophosphate (HMP-PP) to form thiamine monophosphate (TMP).</text>
</comment>
<comment type="catalytic activity">
    <reaction evidence="15">
        <text>2-[(2R,5Z)-2-carboxy-4-methylthiazol-5(2H)-ylidene]ethyl phosphate + 4-amino-2-methyl-5-(diphosphooxymethyl)pyrimidine + 2 H(+) = thiamine phosphate + CO2 + diphosphate</text>
        <dbReference type="Rhea" id="RHEA:47844"/>
        <dbReference type="ChEBI" id="CHEBI:15378"/>
        <dbReference type="ChEBI" id="CHEBI:16526"/>
        <dbReference type="ChEBI" id="CHEBI:33019"/>
        <dbReference type="ChEBI" id="CHEBI:37575"/>
        <dbReference type="ChEBI" id="CHEBI:57841"/>
        <dbReference type="ChEBI" id="CHEBI:62899"/>
        <dbReference type="EC" id="2.5.1.3"/>
    </reaction>
</comment>
<dbReference type="PANTHER" id="PTHR20857">
    <property type="entry name" value="THIAMINE-PHOSPHATE PYROPHOSPHORYLASE"/>
    <property type="match status" value="1"/>
</dbReference>
<feature type="domain" description="Thiamine phosphate synthase/TenI" evidence="18">
    <location>
        <begin position="48"/>
        <end position="225"/>
    </location>
</feature>
<dbReference type="NCBIfam" id="NF006830">
    <property type="entry name" value="PRK09355.1"/>
    <property type="match status" value="1"/>
</dbReference>
<dbReference type="InterPro" id="IPR036206">
    <property type="entry name" value="ThiamineP_synth_sf"/>
</dbReference>
<keyword evidence="20" id="KW-1185">Reference proteome</keyword>
<keyword evidence="8" id="KW-0547">Nucleotide-binding</keyword>
<dbReference type="Pfam" id="PF02110">
    <property type="entry name" value="HK"/>
    <property type="match status" value="1"/>
</dbReference>
<dbReference type="FunFam" id="3.20.20.70:FF:000104">
    <property type="entry name" value="Thiamine biosynthetic bifunctional enzyme"/>
    <property type="match status" value="1"/>
</dbReference>
<evidence type="ECO:0000256" key="7">
    <source>
        <dbReference type="ARBA" id="ARBA00022723"/>
    </source>
</evidence>
<comment type="pathway">
    <text evidence="4">Cofactor biosynthesis; thiamine diphosphate biosynthesis; 4-methyl-5-(2-phosphoethyl)-thiazole from 5-(2-hydroxyethyl)-4-methylthiazole: step 1/1.</text>
</comment>
<dbReference type="GO" id="GO:0004789">
    <property type="term" value="F:thiamine-phosphate diphosphorylase activity"/>
    <property type="evidence" value="ECO:0007669"/>
    <property type="project" value="UniProtKB-EC"/>
</dbReference>
<evidence type="ECO:0000256" key="1">
    <source>
        <dbReference type="ARBA" id="ARBA00001771"/>
    </source>
</evidence>
<dbReference type="Gene3D" id="3.20.20.70">
    <property type="entry name" value="Aldolase class I"/>
    <property type="match status" value="1"/>
</dbReference>
<dbReference type="HAMAP" id="MF_00228">
    <property type="entry name" value="Thz_kinase"/>
    <property type="match status" value="1"/>
</dbReference>
<keyword evidence="9" id="KW-0418">Kinase</keyword>
<dbReference type="HAMAP" id="MF_00097">
    <property type="entry name" value="TMP_synthase"/>
    <property type="match status" value="1"/>
</dbReference>
<dbReference type="InterPro" id="IPR013785">
    <property type="entry name" value="Aldolase_TIM"/>
</dbReference>
<keyword evidence="6" id="KW-0808">Transferase</keyword>
<dbReference type="InterPro" id="IPR034291">
    <property type="entry name" value="TMP_synthase"/>
</dbReference>
<accession>A0A8E2B3C4</accession>
<dbReference type="InterPro" id="IPR022998">
    <property type="entry name" value="ThiamineP_synth_TenI"/>
</dbReference>
<dbReference type="NCBIfam" id="TIGR00693">
    <property type="entry name" value="thiE"/>
    <property type="match status" value="1"/>
</dbReference>
<evidence type="ECO:0000256" key="13">
    <source>
        <dbReference type="ARBA" id="ARBA00047334"/>
    </source>
</evidence>
<evidence type="ECO:0000256" key="9">
    <source>
        <dbReference type="ARBA" id="ARBA00022777"/>
    </source>
</evidence>
<dbReference type="PANTHER" id="PTHR20857:SF23">
    <property type="entry name" value="THIAMINE BIOSYNTHETIC BIFUNCTIONAL ENZYME"/>
    <property type="match status" value="1"/>
</dbReference>
<evidence type="ECO:0000256" key="17">
    <source>
        <dbReference type="ARBA" id="ARBA00061283"/>
    </source>
</evidence>
<evidence type="ECO:0000256" key="3">
    <source>
        <dbReference type="ARBA" id="ARBA00003814"/>
    </source>
</evidence>
<gene>
    <name evidence="19" type="ORF">OBBRIDRAFT_790562</name>
</gene>
<evidence type="ECO:0000313" key="20">
    <source>
        <dbReference type="Proteomes" id="UP000250043"/>
    </source>
</evidence>
<comment type="catalytic activity">
    <reaction evidence="14">
        <text>2-(2-carboxy-4-methylthiazol-5-yl)ethyl phosphate + 4-amino-2-methyl-5-(diphosphooxymethyl)pyrimidine + 2 H(+) = thiamine phosphate + CO2 + diphosphate</text>
        <dbReference type="Rhea" id="RHEA:47848"/>
        <dbReference type="ChEBI" id="CHEBI:15378"/>
        <dbReference type="ChEBI" id="CHEBI:16526"/>
        <dbReference type="ChEBI" id="CHEBI:33019"/>
        <dbReference type="ChEBI" id="CHEBI:37575"/>
        <dbReference type="ChEBI" id="CHEBI:57841"/>
        <dbReference type="ChEBI" id="CHEBI:62890"/>
        <dbReference type="EC" id="2.5.1.3"/>
    </reaction>
</comment>
<comment type="pathway">
    <text evidence="5">Cofactor biosynthesis; thiamine diphosphate biosynthesis; thiamine phosphate from 4-amino-2-methyl-5-diphosphomethylpyrimidine and 4-methyl-5-(2-phosphoethyl)-thiazole: step 1/1.</text>
</comment>
<comment type="similarity">
    <text evidence="17">In the N-terminal section; belongs to the thiamine-phosphate synthase family.</text>
</comment>
<sequence>MSRGARTAPAVRASVAARDEHGLTRFTALAIARVDLAMASKLAVDYSLYLVTGRDLLPSGKDYLESLEESLQGGVTLVQIREKNTDTGEFLEIAKQSRAICHKYNVPILINDRVDIALAMGADGVHIGQTDMPISIARSLLPPNAIIGMTCNTAEHVRQAVKDGADYVGIGPVWATQTKKVAHPVVGVRGLGEMLEVLDGTDIKAVAIAGIKSTNALHCLHGGVSRTGHPLDGLAVVSDIVASTEPRLASHRLATVIRAFKARPLHRFSLSESSGYTRESLLKSVGSILAAIKQNSPLVHQITNNVVTTQSANATLALGASPIMATSPEEMEDLGKIPGALLINFGTIQNLDGMLAAGRHANSKKKPIVFDPVGVGATKYRRESANTLLNTWQATVIKGNAGELAALGNSSEVQAKGVDSVGQGFADPAAFVRNLACKERCIIVLTGVTDWVSDGTTVVKLSNGHPLLGDITGSGCMVGTSVATFCAGASLTAAATRSSDQEDGVLARGDMLAAAVGGVLAITIASEIAAARPDVKGSGTFLPAFIDELGQLTEEKIMNAANIQIE</sequence>
<dbReference type="Proteomes" id="UP000250043">
    <property type="component" value="Unassembled WGS sequence"/>
</dbReference>
<evidence type="ECO:0000256" key="2">
    <source>
        <dbReference type="ARBA" id="ARBA00001946"/>
    </source>
</evidence>
<evidence type="ECO:0000256" key="12">
    <source>
        <dbReference type="ARBA" id="ARBA00022977"/>
    </source>
</evidence>
<dbReference type="OrthoDB" id="4994at2759"/>
<dbReference type="CDD" id="cd00564">
    <property type="entry name" value="TMP_TenI"/>
    <property type="match status" value="1"/>
</dbReference>
<dbReference type="UniPathway" id="UPA00060">
    <property type="reaction ID" value="UER00139"/>
</dbReference>
<comment type="catalytic activity">
    <reaction evidence="1">
        <text>5-(2-hydroxyethyl)-4-methylthiazole + ATP = 4-methyl-5-(2-phosphooxyethyl)-thiazole + ADP + H(+)</text>
        <dbReference type="Rhea" id="RHEA:24212"/>
        <dbReference type="ChEBI" id="CHEBI:15378"/>
        <dbReference type="ChEBI" id="CHEBI:17957"/>
        <dbReference type="ChEBI" id="CHEBI:30616"/>
        <dbReference type="ChEBI" id="CHEBI:58296"/>
        <dbReference type="ChEBI" id="CHEBI:456216"/>
        <dbReference type="EC" id="2.7.1.50"/>
    </reaction>
</comment>
<evidence type="ECO:0000313" key="19">
    <source>
        <dbReference type="EMBL" id="OCH93095.1"/>
    </source>
</evidence>
<evidence type="ECO:0000256" key="15">
    <source>
        <dbReference type="ARBA" id="ARBA00047883"/>
    </source>
</evidence>